<gene>
    <name evidence="1" type="ORF">PFFVO_02310</name>
</gene>
<dbReference type="Proteomes" id="UP000030690">
    <property type="component" value="Unassembled WGS sequence"/>
</dbReference>
<protein>
    <submittedName>
        <fullName evidence="1">Uncharacterized protein</fullName>
    </submittedName>
</protein>
<evidence type="ECO:0000313" key="1">
    <source>
        <dbReference type="EMBL" id="ETW18809.1"/>
    </source>
</evidence>
<name>A0A024V8L9_PLAFA</name>
<proteinExistence type="predicted"/>
<reference evidence="1 2" key="1">
    <citation type="submission" date="2013-02" db="EMBL/GenBank/DDBJ databases">
        <title>The Genome Annotation of Plasmodium falciparum Vietnam Oak-Knoll (FVO).</title>
        <authorList>
            <consortium name="The Broad Institute Genome Sequencing Platform"/>
            <consortium name="The Broad Institute Genome Sequencing Center for Infectious Disease"/>
            <person name="Neafsey D."/>
            <person name="Hoffman S."/>
            <person name="Volkman S."/>
            <person name="Rosenthal P."/>
            <person name="Walker B."/>
            <person name="Young S.K."/>
            <person name="Zeng Q."/>
            <person name="Gargeya S."/>
            <person name="Fitzgerald M."/>
            <person name="Haas B."/>
            <person name="Abouelleil A."/>
            <person name="Allen A.W."/>
            <person name="Alvarado L."/>
            <person name="Arachchi H.M."/>
            <person name="Berlin A.M."/>
            <person name="Chapman S.B."/>
            <person name="Gainer-Dewar J."/>
            <person name="Goldberg J."/>
            <person name="Griggs A."/>
            <person name="Gujja S."/>
            <person name="Hansen M."/>
            <person name="Howarth C."/>
            <person name="Imamovic A."/>
            <person name="Ireland A."/>
            <person name="Larimer J."/>
            <person name="McCowan C."/>
            <person name="Murphy C."/>
            <person name="Pearson M."/>
            <person name="Poon T.W."/>
            <person name="Priest M."/>
            <person name="Roberts A."/>
            <person name="Saif S."/>
            <person name="Shea T."/>
            <person name="Sisk P."/>
            <person name="Sykes S."/>
            <person name="Wortman J."/>
            <person name="Nusbaum C."/>
            <person name="Birren B."/>
        </authorList>
    </citation>
    <scope>NUCLEOTIDE SEQUENCE [LARGE SCALE GENOMIC DNA]</scope>
    <source>
        <strain evidence="2">Vietnam Oak-Knoll (FVO)</strain>
    </source>
</reference>
<sequence>MNSPCKRRKLKYIFLCYHIKTHECGKCFIIRKDILLLLVYFMYDKNFVYKTNHKGIYIHRICCVDIIYINLKQKELFNIYCFMA</sequence>
<reference evidence="1 2" key="2">
    <citation type="submission" date="2013-02" db="EMBL/GenBank/DDBJ databases">
        <title>The Genome Sequence of Plasmodium falciparum Vietnam Oak-Knoll (FVO).</title>
        <authorList>
            <consortium name="The Broad Institute Genome Sequencing Platform"/>
            <consortium name="The Broad Institute Genome Sequencing Center for Infectious Disease"/>
            <person name="Neafsey D."/>
            <person name="Cheeseman I."/>
            <person name="Volkman S."/>
            <person name="Adams J."/>
            <person name="Walker B."/>
            <person name="Young S.K."/>
            <person name="Zeng Q."/>
            <person name="Gargeya S."/>
            <person name="Fitzgerald M."/>
            <person name="Haas B."/>
            <person name="Abouelleil A."/>
            <person name="Alvarado L."/>
            <person name="Arachchi H.M."/>
            <person name="Berlin A.M."/>
            <person name="Chapman S.B."/>
            <person name="Dewar J."/>
            <person name="Goldberg J."/>
            <person name="Griggs A."/>
            <person name="Gujja S."/>
            <person name="Hansen M."/>
            <person name="Howarth C."/>
            <person name="Imamovic A."/>
            <person name="Larimer J."/>
            <person name="McCowan C."/>
            <person name="Murphy C."/>
            <person name="Neiman D."/>
            <person name="Pearson M."/>
            <person name="Priest M."/>
            <person name="Roberts A."/>
            <person name="Saif S."/>
            <person name="Shea T."/>
            <person name="Sisk P."/>
            <person name="Sykes S."/>
            <person name="Wortman J."/>
            <person name="Nusbaum C."/>
            <person name="Birren B."/>
        </authorList>
    </citation>
    <scope>NUCLEOTIDE SEQUENCE [LARGE SCALE GENOMIC DNA]</scope>
    <source>
        <strain evidence="2">Vietnam Oak-Knoll (FVO)</strain>
    </source>
</reference>
<accession>A0A024V8L9</accession>
<evidence type="ECO:0000313" key="2">
    <source>
        <dbReference type="Proteomes" id="UP000030690"/>
    </source>
</evidence>
<organism evidence="1 2">
    <name type="scientific">Plasmodium falciparum Vietnam Oak-Knoll</name>
    <name type="common">FVO</name>
    <dbReference type="NCBI Taxonomy" id="1036723"/>
    <lineage>
        <taxon>Eukaryota</taxon>
        <taxon>Sar</taxon>
        <taxon>Alveolata</taxon>
        <taxon>Apicomplexa</taxon>
        <taxon>Aconoidasida</taxon>
        <taxon>Haemosporida</taxon>
        <taxon>Plasmodiidae</taxon>
        <taxon>Plasmodium</taxon>
        <taxon>Plasmodium (Laverania)</taxon>
    </lineage>
</organism>
<dbReference type="AlphaFoldDB" id="A0A024V8L9"/>
<dbReference type="EMBL" id="KI925077">
    <property type="protein sequence ID" value="ETW18809.1"/>
    <property type="molecule type" value="Genomic_DNA"/>
</dbReference>